<protein>
    <submittedName>
        <fullName evidence="1">Uncharacterized protein</fullName>
    </submittedName>
</protein>
<evidence type="ECO:0000313" key="1">
    <source>
        <dbReference type="EMBL" id="OXT01961.1"/>
    </source>
</evidence>
<dbReference type="Proteomes" id="UP000215405">
    <property type="component" value="Unassembled WGS sequence"/>
</dbReference>
<organism evidence="1 2">
    <name type="scientific">Notoacmeibacter marinus</name>
    <dbReference type="NCBI Taxonomy" id="1876515"/>
    <lineage>
        <taxon>Bacteria</taxon>
        <taxon>Pseudomonadati</taxon>
        <taxon>Pseudomonadota</taxon>
        <taxon>Alphaproteobacteria</taxon>
        <taxon>Hyphomicrobiales</taxon>
        <taxon>Notoacmeibacteraceae</taxon>
        <taxon>Notoacmeibacter</taxon>
    </lineage>
</organism>
<evidence type="ECO:0000313" key="2">
    <source>
        <dbReference type="Proteomes" id="UP000215405"/>
    </source>
</evidence>
<reference evidence="2" key="1">
    <citation type="journal article" date="2017" name="Int. J. Syst. Evol. Microbiol.">
        <title>Notoacmeibacter marinus gen. nov., sp. nov., isolated from the gut of a limpet and proposal of Notoacmeibacteraceae fam. nov. in the order Rhizobiales of the class Alphaproteobacteria.</title>
        <authorList>
            <person name="Huang Z."/>
            <person name="Guo F."/>
            <person name="Lai Q."/>
        </authorList>
    </citation>
    <scope>NUCLEOTIDE SEQUENCE [LARGE SCALE GENOMIC DNA]</scope>
    <source>
        <strain evidence="2">XMTR2A4</strain>
    </source>
</reference>
<proteinExistence type="predicted"/>
<accession>A0A231V1N8</accession>
<dbReference type="EMBL" id="NBYO01000001">
    <property type="protein sequence ID" value="OXT01961.1"/>
    <property type="molecule type" value="Genomic_DNA"/>
</dbReference>
<name>A0A231V1N8_9HYPH</name>
<gene>
    <name evidence="1" type="ORF">B7H23_03215</name>
</gene>
<dbReference type="AlphaFoldDB" id="A0A231V1N8"/>
<sequence>MALSVYLRALALNEELPRRRPRSYASIADKAAVAQLLGLLGQSRIANNLNQLAYHANVGSLAMDDRTREQIDEAYDTVLLMRTTLMRALGYRE</sequence>
<keyword evidence="2" id="KW-1185">Reference proteome</keyword>
<comment type="caution">
    <text evidence="1">The sequence shown here is derived from an EMBL/GenBank/DDBJ whole genome shotgun (WGS) entry which is preliminary data.</text>
</comment>